<proteinExistence type="predicted"/>
<dbReference type="PROSITE" id="PS50012">
    <property type="entry name" value="RCC1_3"/>
    <property type="match status" value="4"/>
</dbReference>
<evidence type="ECO:0000256" key="2">
    <source>
        <dbReference type="PROSITE-ProRule" id="PRU00235"/>
    </source>
</evidence>
<keyword evidence="1" id="KW-0677">Repeat</keyword>
<reference evidence="3 4" key="1">
    <citation type="submission" date="2020-02" db="EMBL/GenBank/DDBJ databases">
        <title>Draft genome sequence of Haematococcus lacustris strain NIES-144.</title>
        <authorList>
            <person name="Morimoto D."/>
            <person name="Nakagawa S."/>
            <person name="Yoshida T."/>
            <person name="Sawayama S."/>
        </authorList>
    </citation>
    <scope>NUCLEOTIDE SEQUENCE [LARGE SCALE GENOMIC DNA]</scope>
    <source>
        <strain evidence="3 4">NIES-144</strain>
    </source>
</reference>
<evidence type="ECO:0000256" key="1">
    <source>
        <dbReference type="ARBA" id="ARBA00022737"/>
    </source>
</evidence>
<dbReference type="PANTHER" id="PTHR22870:SF408">
    <property type="entry name" value="OS09G0560450 PROTEIN"/>
    <property type="match status" value="1"/>
</dbReference>
<feature type="repeat" description="RCC1" evidence="2">
    <location>
        <begin position="1"/>
        <end position="49"/>
    </location>
</feature>
<evidence type="ECO:0000313" key="3">
    <source>
        <dbReference type="EMBL" id="GFH16129.1"/>
    </source>
</evidence>
<feature type="repeat" description="RCC1" evidence="2">
    <location>
        <begin position="98"/>
        <end position="151"/>
    </location>
</feature>
<dbReference type="PROSITE" id="PS00626">
    <property type="entry name" value="RCC1_2"/>
    <property type="match status" value="1"/>
</dbReference>
<accession>A0A699ZA74</accession>
<dbReference type="PANTHER" id="PTHR22870">
    <property type="entry name" value="REGULATOR OF CHROMOSOME CONDENSATION"/>
    <property type="match status" value="1"/>
</dbReference>
<dbReference type="Proteomes" id="UP000485058">
    <property type="component" value="Unassembled WGS sequence"/>
</dbReference>
<sequence length="235" mass="25382">MGRLGHGLDCASQSLPRIVGSLVPLEVGLPDSAVAVAAGEQHTLCLTSRAWTWGHGIYWQLGHGTADNEASPRQVAALSNMASLALGQMSGWGVTRDGRSLCWGCDDMGSLGQGEGQWQHAPIKLPKEHPHLPRVKAVSVGWKHTCAIRSDGRAFTWGWAGATYSGHDGGGGQLGLGDGRDKWAPSQVLRLHTNAQRFYDLRMSYVKPWKVLQISAGRNHTAMVIQTELDMRDVA</sequence>
<feature type="repeat" description="RCC1" evidence="2">
    <location>
        <begin position="48"/>
        <end position="97"/>
    </location>
</feature>
<dbReference type="InterPro" id="IPR051210">
    <property type="entry name" value="Ub_ligase/GEF_domain"/>
</dbReference>
<organism evidence="3 4">
    <name type="scientific">Haematococcus lacustris</name>
    <name type="common">Green alga</name>
    <name type="synonym">Haematococcus pluvialis</name>
    <dbReference type="NCBI Taxonomy" id="44745"/>
    <lineage>
        <taxon>Eukaryota</taxon>
        <taxon>Viridiplantae</taxon>
        <taxon>Chlorophyta</taxon>
        <taxon>core chlorophytes</taxon>
        <taxon>Chlorophyceae</taxon>
        <taxon>CS clade</taxon>
        <taxon>Chlamydomonadales</taxon>
        <taxon>Haematococcaceae</taxon>
        <taxon>Haematococcus</taxon>
    </lineage>
</organism>
<keyword evidence="4" id="KW-1185">Reference proteome</keyword>
<name>A0A699ZA74_HAELA</name>
<dbReference type="SUPFAM" id="SSF50985">
    <property type="entry name" value="RCC1/BLIP-II"/>
    <property type="match status" value="1"/>
</dbReference>
<protein>
    <submittedName>
        <fullName evidence="3">Uncharacterized protein</fullName>
    </submittedName>
</protein>
<dbReference type="AlphaFoldDB" id="A0A699ZA74"/>
<evidence type="ECO:0000313" key="4">
    <source>
        <dbReference type="Proteomes" id="UP000485058"/>
    </source>
</evidence>
<comment type="caution">
    <text evidence="3">The sequence shown here is derived from an EMBL/GenBank/DDBJ whole genome shotgun (WGS) entry which is preliminary data.</text>
</comment>
<dbReference type="Gene3D" id="2.130.10.30">
    <property type="entry name" value="Regulator of chromosome condensation 1/beta-lactamase-inhibitor protein II"/>
    <property type="match status" value="1"/>
</dbReference>
<feature type="repeat" description="RCC1" evidence="2">
    <location>
        <begin position="152"/>
        <end position="227"/>
    </location>
</feature>
<dbReference type="InterPro" id="IPR000408">
    <property type="entry name" value="Reg_chr_condens"/>
</dbReference>
<dbReference type="Pfam" id="PF13540">
    <property type="entry name" value="RCC1_2"/>
    <property type="match status" value="1"/>
</dbReference>
<dbReference type="Pfam" id="PF00415">
    <property type="entry name" value="RCC1"/>
    <property type="match status" value="1"/>
</dbReference>
<gene>
    <name evidence="3" type="ORF">HaLaN_12494</name>
</gene>
<dbReference type="InterPro" id="IPR009091">
    <property type="entry name" value="RCC1/BLIP-II"/>
</dbReference>
<dbReference type="EMBL" id="BLLF01000950">
    <property type="protein sequence ID" value="GFH16129.1"/>
    <property type="molecule type" value="Genomic_DNA"/>
</dbReference>